<dbReference type="EMBL" id="LT599583">
    <property type="protein sequence ID" value="SBW81332.1"/>
    <property type="molecule type" value="Genomic_DNA"/>
</dbReference>
<proteinExistence type="predicted"/>
<protein>
    <submittedName>
        <fullName evidence="1">Uncharacterized protein</fullName>
    </submittedName>
</protein>
<accession>A0A1D3JZ86</accession>
<evidence type="ECO:0000313" key="2">
    <source>
        <dbReference type="Proteomes" id="UP000245431"/>
    </source>
</evidence>
<organism evidence="1 2">
    <name type="scientific">Pseudomonas veronii 1YdBTEX2</name>
    <dbReference type="NCBI Taxonomy" id="1295141"/>
    <lineage>
        <taxon>Bacteria</taxon>
        <taxon>Pseudomonadati</taxon>
        <taxon>Pseudomonadota</taxon>
        <taxon>Gammaproteobacteria</taxon>
        <taxon>Pseudomonadales</taxon>
        <taxon>Pseudomonadaceae</taxon>
        <taxon>Pseudomonas</taxon>
    </lineage>
</organism>
<dbReference type="RefSeq" id="WP_032804777.1">
    <property type="nucleotide sequence ID" value="NZ_AOUH01000029.1"/>
</dbReference>
<reference evidence="2" key="1">
    <citation type="submission" date="2016-07" db="EMBL/GenBank/DDBJ databases">
        <authorList>
            <person name="Florea S."/>
            <person name="Webb J.S."/>
            <person name="Jaromczyk J."/>
            <person name="Schardl C.L."/>
        </authorList>
    </citation>
    <scope>NUCLEOTIDE SEQUENCE [LARGE SCALE GENOMIC DNA]</scope>
    <source>
        <strain evidence="2">1YdBTEX2</strain>
    </source>
</reference>
<dbReference type="AlphaFoldDB" id="A0A1D3JZ86"/>
<sequence>MSVSVPPRLAPLPIPPNYMRAVEQKQVREMYAPLDRPAGDLRSAQQIIDQSPVMTHFLQGRDSYAIADDLKQQVGDWTPSNADPDARADAAYNLEKVLQFLDNLDDRTLNGSHARNGRIDGFFNDGYSTLDNSEASRLKAFSFKGYEVLRHLPS</sequence>
<gene>
    <name evidence="1" type="ORF">PVE_R1G3450</name>
</gene>
<evidence type="ECO:0000313" key="1">
    <source>
        <dbReference type="EMBL" id="SBW81332.1"/>
    </source>
</evidence>
<name>A0A1D3JZ86_PSEVE</name>
<dbReference type="Proteomes" id="UP000245431">
    <property type="component" value="Chromosome PVE_r1"/>
</dbReference>